<evidence type="ECO:0000259" key="4">
    <source>
        <dbReference type="Pfam" id="PF07729"/>
    </source>
</evidence>
<gene>
    <name evidence="5" type="ORF">S01H1_63634</name>
</gene>
<evidence type="ECO:0000256" key="1">
    <source>
        <dbReference type="ARBA" id="ARBA00023015"/>
    </source>
</evidence>
<proteinExistence type="predicted"/>
<evidence type="ECO:0000313" key="5">
    <source>
        <dbReference type="EMBL" id="GAG37166.1"/>
    </source>
</evidence>
<keyword evidence="2" id="KW-0238">DNA-binding</keyword>
<dbReference type="EMBL" id="BARS01041894">
    <property type="protein sequence ID" value="GAG37166.1"/>
    <property type="molecule type" value="Genomic_DNA"/>
</dbReference>
<feature type="domain" description="GntR C-terminal" evidence="4">
    <location>
        <begin position="48"/>
        <end position="166"/>
    </location>
</feature>
<comment type="caution">
    <text evidence="5">The sequence shown here is derived from an EMBL/GenBank/DDBJ whole genome shotgun (WGS) entry which is preliminary data.</text>
</comment>
<reference evidence="5" key="1">
    <citation type="journal article" date="2014" name="Front. Microbiol.">
        <title>High frequency of phylogenetically diverse reductive dehalogenase-homologous genes in deep subseafloor sedimentary metagenomes.</title>
        <authorList>
            <person name="Kawai M."/>
            <person name="Futagami T."/>
            <person name="Toyoda A."/>
            <person name="Takaki Y."/>
            <person name="Nishi S."/>
            <person name="Hori S."/>
            <person name="Arai W."/>
            <person name="Tsubouchi T."/>
            <person name="Morono Y."/>
            <person name="Uchiyama I."/>
            <person name="Ito T."/>
            <person name="Fujiyama A."/>
            <person name="Inagaki F."/>
            <person name="Takami H."/>
        </authorList>
    </citation>
    <scope>NUCLEOTIDE SEQUENCE</scope>
    <source>
        <strain evidence="5">Expedition CK06-06</strain>
    </source>
</reference>
<dbReference type="SUPFAM" id="SSF48008">
    <property type="entry name" value="GntR ligand-binding domain-like"/>
    <property type="match status" value="1"/>
</dbReference>
<dbReference type="InterPro" id="IPR008920">
    <property type="entry name" value="TF_FadR/GntR_C"/>
</dbReference>
<dbReference type="PANTHER" id="PTHR43537">
    <property type="entry name" value="TRANSCRIPTIONAL REGULATOR, GNTR FAMILY"/>
    <property type="match status" value="1"/>
</dbReference>
<protein>
    <recommendedName>
        <fullName evidence="4">GntR C-terminal domain-containing protein</fullName>
    </recommendedName>
</protein>
<feature type="non-terminal residue" evidence="5">
    <location>
        <position position="178"/>
    </location>
</feature>
<dbReference type="InterPro" id="IPR011711">
    <property type="entry name" value="GntR_C"/>
</dbReference>
<dbReference type="Pfam" id="PF07729">
    <property type="entry name" value="FCD"/>
    <property type="match status" value="1"/>
</dbReference>
<keyword evidence="1" id="KW-0805">Transcription regulation</keyword>
<sequence>MRALDQLGLVEIKPGGARVRPLHEASLDIIGPLLDLHDPPDPKLVDQVLEVHHALFATAVRLTVEQCDDEIIRRARVLLARIAEARDEAAYFEAEEPLVDLLVEACGNLALRLARRALTAQFWNRLQAAGLGLKTPRKLLAPLVRDLDKAFESRNAEEGAKLVYSLMRVHRERIVKEL</sequence>
<organism evidence="5">
    <name type="scientific">marine sediment metagenome</name>
    <dbReference type="NCBI Taxonomy" id="412755"/>
    <lineage>
        <taxon>unclassified sequences</taxon>
        <taxon>metagenomes</taxon>
        <taxon>ecological metagenomes</taxon>
    </lineage>
</organism>
<keyword evidence="3" id="KW-0804">Transcription</keyword>
<dbReference type="PANTHER" id="PTHR43537:SF5">
    <property type="entry name" value="UXU OPERON TRANSCRIPTIONAL REGULATOR"/>
    <property type="match status" value="1"/>
</dbReference>
<name>X0YK58_9ZZZZ</name>
<dbReference type="GO" id="GO:0003677">
    <property type="term" value="F:DNA binding"/>
    <property type="evidence" value="ECO:0007669"/>
    <property type="project" value="UniProtKB-KW"/>
</dbReference>
<evidence type="ECO:0000256" key="3">
    <source>
        <dbReference type="ARBA" id="ARBA00023163"/>
    </source>
</evidence>
<dbReference type="Gene3D" id="1.20.120.530">
    <property type="entry name" value="GntR ligand-binding domain-like"/>
    <property type="match status" value="1"/>
</dbReference>
<dbReference type="AlphaFoldDB" id="X0YK58"/>
<accession>X0YK58</accession>
<evidence type="ECO:0000256" key="2">
    <source>
        <dbReference type="ARBA" id="ARBA00023125"/>
    </source>
</evidence>